<dbReference type="GO" id="GO:0016747">
    <property type="term" value="F:acyltransferase activity, transferring groups other than amino-acyl groups"/>
    <property type="evidence" value="ECO:0007669"/>
    <property type="project" value="InterPro"/>
</dbReference>
<dbReference type="RefSeq" id="WP_179279728.1">
    <property type="nucleotide sequence ID" value="NZ_FZOF01000004.1"/>
</dbReference>
<organism evidence="4 5">
    <name type="scientific">Actinacidiphila glaucinigra</name>
    <dbReference type="NCBI Taxonomy" id="235986"/>
    <lineage>
        <taxon>Bacteria</taxon>
        <taxon>Bacillati</taxon>
        <taxon>Actinomycetota</taxon>
        <taxon>Actinomycetes</taxon>
        <taxon>Kitasatosporales</taxon>
        <taxon>Streptomycetaceae</taxon>
        <taxon>Actinacidiphila</taxon>
    </lineage>
</organism>
<dbReference type="PANTHER" id="PTHR43877">
    <property type="entry name" value="AMINOALKYLPHOSPHONATE N-ACETYLTRANSFERASE-RELATED-RELATED"/>
    <property type="match status" value="1"/>
</dbReference>
<evidence type="ECO:0000313" key="5">
    <source>
        <dbReference type="Proteomes" id="UP000198280"/>
    </source>
</evidence>
<evidence type="ECO:0000259" key="3">
    <source>
        <dbReference type="PROSITE" id="PS51186"/>
    </source>
</evidence>
<sequence length="192" mass="20917">MGRVTVPRPNVHASPVWEIAPLAVDDAVSKDLLWRYYDDIVSRYYGRPMTRGEIDDLLTEHTSDDLSGTSGRFLVGRHGGRPAGCAGVRLLAPGVAELRRVWVAPAARRTGGAALLVGAAERAARDHLGADVIRLDTRADLVEARTLYAKLGYHEIADYNGERYADHWFEKRLHPHSGPHSGADFGPDSGAA</sequence>
<feature type="domain" description="N-acetyltransferase" evidence="3">
    <location>
        <begin position="31"/>
        <end position="175"/>
    </location>
</feature>
<dbReference type="EMBL" id="FZOF01000004">
    <property type="protein sequence ID" value="SNS26718.1"/>
    <property type="molecule type" value="Genomic_DNA"/>
</dbReference>
<gene>
    <name evidence="4" type="ORF">SAMN05216252_104360</name>
</gene>
<evidence type="ECO:0000256" key="2">
    <source>
        <dbReference type="ARBA" id="ARBA00023315"/>
    </source>
</evidence>
<accession>A0A239D3V5</accession>
<keyword evidence="2" id="KW-0012">Acyltransferase</keyword>
<dbReference type="InterPro" id="IPR050832">
    <property type="entry name" value="Bact_Acetyltransf"/>
</dbReference>
<dbReference type="AlphaFoldDB" id="A0A239D3V5"/>
<dbReference type="PROSITE" id="PS51186">
    <property type="entry name" value="GNAT"/>
    <property type="match status" value="1"/>
</dbReference>
<evidence type="ECO:0000256" key="1">
    <source>
        <dbReference type="ARBA" id="ARBA00022679"/>
    </source>
</evidence>
<dbReference type="PANTHER" id="PTHR43877:SF2">
    <property type="entry name" value="AMINOALKYLPHOSPHONATE N-ACETYLTRANSFERASE-RELATED"/>
    <property type="match status" value="1"/>
</dbReference>
<proteinExistence type="predicted"/>
<keyword evidence="1 4" id="KW-0808">Transferase</keyword>
<dbReference type="InterPro" id="IPR016181">
    <property type="entry name" value="Acyl_CoA_acyltransferase"/>
</dbReference>
<dbReference type="Pfam" id="PF00583">
    <property type="entry name" value="Acetyltransf_1"/>
    <property type="match status" value="1"/>
</dbReference>
<dbReference type="CDD" id="cd04301">
    <property type="entry name" value="NAT_SF"/>
    <property type="match status" value="1"/>
</dbReference>
<reference evidence="4 5" key="1">
    <citation type="submission" date="2017-06" db="EMBL/GenBank/DDBJ databases">
        <authorList>
            <person name="Kim H.J."/>
            <person name="Triplett B.A."/>
        </authorList>
    </citation>
    <scope>NUCLEOTIDE SEQUENCE [LARGE SCALE GENOMIC DNA]</scope>
    <source>
        <strain evidence="4 5">CGMCC 4.1858</strain>
    </source>
</reference>
<protein>
    <submittedName>
        <fullName evidence="4">Acetyltransferase (GNAT) family protein</fullName>
    </submittedName>
</protein>
<dbReference type="Proteomes" id="UP000198280">
    <property type="component" value="Unassembled WGS sequence"/>
</dbReference>
<dbReference type="Gene3D" id="3.40.630.30">
    <property type="match status" value="1"/>
</dbReference>
<dbReference type="SUPFAM" id="SSF55729">
    <property type="entry name" value="Acyl-CoA N-acyltransferases (Nat)"/>
    <property type="match status" value="1"/>
</dbReference>
<name>A0A239D3V5_9ACTN</name>
<dbReference type="InterPro" id="IPR000182">
    <property type="entry name" value="GNAT_dom"/>
</dbReference>
<evidence type="ECO:0000313" key="4">
    <source>
        <dbReference type="EMBL" id="SNS26718.1"/>
    </source>
</evidence>
<keyword evidence="5" id="KW-1185">Reference proteome</keyword>